<comment type="caution">
    <text evidence="12">The sequence shown here is derived from an EMBL/GenBank/DDBJ whole genome shotgun (WGS) entry which is preliminary data.</text>
</comment>
<feature type="binding site" evidence="10">
    <location>
        <position position="180"/>
    </location>
    <ligand>
        <name>Mg(2+)</name>
        <dbReference type="ChEBI" id="CHEBI:18420"/>
    </ligand>
</feature>
<comment type="cofactor">
    <cofactor evidence="10">
        <name>Mg(2+)</name>
        <dbReference type="ChEBI" id="CHEBI:18420"/>
    </cofactor>
    <text evidence="10">Binds 1 Mg(2+) ion per subunit.</text>
</comment>
<proteinExistence type="inferred from homology"/>
<dbReference type="GO" id="GO:0009228">
    <property type="term" value="P:thiamine biosynthetic process"/>
    <property type="evidence" value="ECO:0007669"/>
    <property type="project" value="UniProtKB-UniRule"/>
</dbReference>
<evidence type="ECO:0000256" key="5">
    <source>
        <dbReference type="ARBA" id="ARBA00022723"/>
    </source>
</evidence>
<dbReference type="SMART" id="SM00861">
    <property type="entry name" value="Transket_pyr"/>
    <property type="match status" value="1"/>
</dbReference>
<organism evidence="12 13">
    <name type="scientific">Sphingobacterium paludis</name>
    <dbReference type="NCBI Taxonomy" id="1476465"/>
    <lineage>
        <taxon>Bacteria</taxon>
        <taxon>Pseudomonadati</taxon>
        <taxon>Bacteroidota</taxon>
        <taxon>Sphingobacteriia</taxon>
        <taxon>Sphingobacteriales</taxon>
        <taxon>Sphingobacteriaceae</taxon>
        <taxon>Sphingobacterium</taxon>
    </lineage>
</organism>
<feature type="binding site" evidence="10">
    <location>
        <position position="180"/>
    </location>
    <ligand>
        <name>thiamine diphosphate</name>
        <dbReference type="ChEBI" id="CHEBI:58937"/>
    </ligand>
</feature>
<evidence type="ECO:0000256" key="6">
    <source>
        <dbReference type="ARBA" id="ARBA00022842"/>
    </source>
</evidence>
<keyword evidence="9 10" id="KW-0414">Isoprene biosynthesis</keyword>
<keyword evidence="6 10" id="KW-0460">Magnesium</keyword>
<dbReference type="Pfam" id="PF13292">
    <property type="entry name" value="DXP_synthase_N"/>
    <property type="match status" value="1"/>
</dbReference>
<dbReference type="InterPro" id="IPR005477">
    <property type="entry name" value="Dxylulose-5-P_synthase"/>
</dbReference>
<accession>A0A4V3E253</accession>
<evidence type="ECO:0000256" key="7">
    <source>
        <dbReference type="ARBA" id="ARBA00022977"/>
    </source>
</evidence>
<dbReference type="GO" id="GO:0019288">
    <property type="term" value="P:isopentenyl diphosphate biosynthetic process, methylerythritol 4-phosphate pathway"/>
    <property type="evidence" value="ECO:0007669"/>
    <property type="project" value="TreeGrafter"/>
</dbReference>
<evidence type="ECO:0000256" key="2">
    <source>
        <dbReference type="ARBA" id="ARBA00011081"/>
    </source>
</evidence>
<dbReference type="InterPro" id="IPR005475">
    <property type="entry name" value="Transketolase-like_Pyr-bd"/>
</dbReference>
<comment type="cofactor">
    <cofactor evidence="10">
        <name>thiamine diphosphate</name>
        <dbReference type="ChEBI" id="CHEBI:58937"/>
    </cofactor>
    <text evidence="10">Binds 1 thiamine pyrophosphate per subunit.</text>
</comment>
<keyword evidence="8 10" id="KW-0786">Thiamine pyrophosphate</keyword>
<feature type="domain" description="Transketolase-like pyrimidine-binding" evidence="11">
    <location>
        <begin position="326"/>
        <end position="491"/>
    </location>
</feature>
<dbReference type="Gene3D" id="3.40.50.920">
    <property type="match status" value="1"/>
</dbReference>
<gene>
    <name evidence="10" type="primary">dxs</name>
    <name evidence="12" type="ORF">B0I21_103348</name>
</gene>
<dbReference type="SUPFAM" id="SSF52518">
    <property type="entry name" value="Thiamin diphosphate-binding fold (THDP-binding)"/>
    <property type="match status" value="2"/>
</dbReference>
<sequence>MQVEAGPLLQQINYPSDLRKLKSTELEKVCDELRQFIIDIVSVNGGHFAASLGVVELTVALHYVLNTPYDQIIFDVGHQAYGHKILTGRREEFHTNRVFGGLSGFPKRGESEYDTFGVGHSSTSISAALGMAVASEYKGETDRQHVAIIGDGALTGGMAFEALNHAGIEKSNLLVILNDNCMSIDPNVGAMKEYLTSITTSKSYNRFRDDLIAVLAKISKNGPDAYGWAKKLEQSIKGTLLKSANLFESLNFRYFGPVDGHDVAKLAKTIEDLKHIPGPKLLHAVTVKGKGYALAEKDQTKWHAPGLFDKITGEIKKSIAEKPQPPKYQDVFGHTLVELAEANDKIMGITPAMPSGSSMNIMMKAMPNRAFDVGIAEQHAVTFSAGLATQGMVPFCNIYSSFMQRAYDQVIHDVALQKLNVVFCLDRAGLVGADGPTHHGAYDIAFMRCIPNLVVSAPMNEEELRNLMYTAQLPDKGPVVIRYPRGNGVMSDWKRPFTEIEIGKGRKIQDGEELAILSFGAIGNEASKAIQLLNQDGIYPAHYDLRFAKPLDEALLHEVFSTFTKVITVEDGSLMGGVGSAVLEFMADHGYNVEVIRLGIADEVVEHGEQVELWKLCGYDAVSIVSAAKRLATSIKTSSMVS</sequence>
<evidence type="ECO:0000256" key="8">
    <source>
        <dbReference type="ARBA" id="ARBA00023052"/>
    </source>
</evidence>
<keyword evidence="5 10" id="KW-0479">Metal-binding</keyword>
<dbReference type="Gene3D" id="3.40.50.970">
    <property type="match status" value="2"/>
</dbReference>
<feature type="binding site" evidence="10">
    <location>
        <position position="292"/>
    </location>
    <ligand>
        <name>thiamine diphosphate</name>
        <dbReference type="ChEBI" id="CHEBI:58937"/>
    </ligand>
</feature>
<name>A0A4V3E253_9SPHI</name>
<evidence type="ECO:0000256" key="9">
    <source>
        <dbReference type="ARBA" id="ARBA00023229"/>
    </source>
</evidence>
<comment type="function">
    <text evidence="10">Catalyzes the acyloin condensation reaction between C atoms 2 and 3 of pyruvate and glyceraldehyde 3-phosphate to yield 1-deoxy-D-xylulose-5-phosphate (DXP).</text>
</comment>
<evidence type="ECO:0000256" key="1">
    <source>
        <dbReference type="ARBA" id="ARBA00004980"/>
    </source>
</evidence>
<dbReference type="RefSeq" id="WP_133639873.1">
    <property type="nucleotide sequence ID" value="NZ_SNZV01000003.1"/>
</dbReference>
<dbReference type="FunFam" id="3.40.50.970:FF:000005">
    <property type="entry name" value="1-deoxy-D-xylulose-5-phosphate synthase"/>
    <property type="match status" value="1"/>
</dbReference>
<dbReference type="PROSITE" id="PS00801">
    <property type="entry name" value="TRANSKETOLASE_1"/>
    <property type="match status" value="1"/>
</dbReference>
<feature type="binding site" evidence="10">
    <location>
        <position position="377"/>
    </location>
    <ligand>
        <name>thiamine diphosphate</name>
        <dbReference type="ChEBI" id="CHEBI:58937"/>
    </ligand>
</feature>
<dbReference type="PANTHER" id="PTHR43322">
    <property type="entry name" value="1-D-DEOXYXYLULOSE 5-PHOSPHATE SYNTHASE-RELATED"/>
    <property type="match status" value="1"/>
</dbReference>
<dbReference type="GO" id="GO:0016114">
    <property type="term" value="P:terpenoid biosynthetic process"/>
    <property type="evidence" value="ECO:0007669"/>
    <property type="project" value="UniProtKB-UniRule"/>
</dbReference>
<evidence type="ECO:0000256" key="3">
    <source>
        <dbReference type="ARBA" id="ARBA00011738"/>
    </source>
</evidence>
<evidence type="ECO:0000259" key="11">
    <source>
        <dbReference type="SMART" id="SM00861"/>
    </source>
</evidence>
<dbReference type="Proteomes" id="UP000294752">
    <property type="component" value="Unassembled WGS sequence"/>
</dbReference>
<dbReference type="InterPro" id="IPR049557">
    <property type="entry name" value="Transketolase_CS"/>
</dbReference>
<dbReference type="PANTHER" id="PTHR43322:SF5">
    <property type="entry name" value="1-DEOXY-D-XYLULOSE-5-PHOSPHATE SYNTHASE, CHLOROPLASTIC"/>
    <property type="match status" value="1"/>
</dbReference>
<evidence type="ECO:0000256" key="4">
    <source>
        <dbReference type="ARBA" id="ARBA00022679"/>
    </source>
</evidence>
<dbReference type="Pfam" id="PF02779">
    <property type="entry name" value="Transket_pyr"/>
    <property type="match status" value="1"/>
</dbReference>
<keyword evidence="4 10" id="KW-0808">Transferase</keyword>
<dbReference type="GO" id="GO:0030976">
    <property type="term" value="F:thiamine pyrophosphate binding"/>
    <property type="evidence" value="ECO:0007669"/>
    <property type="project" value="UniProtKB-UniRule"/>
</dbReference>
<dbReference type="InterPro" id="IPR020826">
    <property type="entry name" value="Transketolase_BS"/>
</dbReference>
<keyword evidence="13" id="KW-1185">Reference proteome</keyword>
<dbReference type="EC" id="2.2.1.7" evidence="10"/>
<dbReference type="GO" id="GO:0008661">
    <property type="term" value="F:1-deoxy-D-xylulose-5-phosphate synthase activity"/>
    <property type="evidence" value="ECO:0007669"/>
    <property type="project" value="UniProtKB-UniRule"/>
</dbReference>
<dbReference type="Pfam" id="PF02780">
    <property type="entry name" value="Transketolase_C"/>
    <property type="match status" value="1"/>
</dbReference>
<feature type="binding site" evidence="10">
    <location>
        <begin position="119"/>
        <end position="121"/>
    </location>
    <ligand>
        <name>thiamine diphosphate</name>
        <dbReference type="ChEBI" id="CHEBI:58937"/>
    </ligand>
</feature>
<dbReference type="EMBL" id="SNZV01000003">
    <property type="protein sequence ID" value="TDS14848.1"/>
    <property type="molecule type" value="Genomic_DNA"/>
</dbReference>
<dbReference type="HAMAP" id="MF_00315">
    <property type="entry name" value="DXP_synth"/>
    <property type="match status" value="1"/>
</dbReference>
<dbReference type="GO" id="GO:0000287">
    <property type="term" value="F:magnesium ion binding"/>
    <property type="evidence" value="ECO:0007669"/>
    <property type="project" value="UniProtKB-UniRule"/>
</dbReference>
<dbReference type="InterPro" id="IPR029061">
    <property type="entry name" value="THDP-binding"/>
</dbReference>
<comment type="catalytic activity">
    <reaction evidence="10">
        <text>D-glyceraldehyde 3-phosphate + pyruvate + H(+) = 1-deoxy-D-xylulose 5-phosphate + CO2</text>
        <dbReference type="Rhea" id="RHEA:12605"/>
        <dbReference type="ChEBI" id="CHEBI:15361"/>
        <dbReference type="ChEBI" id="CHEBI:15378"/>
        <dbReference type="ChEBI" id="CHEBI:16526"/>
        <dbReference type="ChEBI" id="CHEBI:57792"/>
        <dbReference type="ChEBI" id="CHEBI:59776"/>
        <dbReference type="EC" id="2.2.1.7"/>
    </reaction>
</comment>
<comment type="subunit">
    <text evidence="3 10">Homodimer.</text>
</comment>
<feature type="binding site" evidence="10">
    <location>
        <position position="151"/>
    </location>
    <ligand>
        <name>Mg(2+)</name>
        <dbReference type="ChEBI" id="CHEBI:18420"/>
    </ligand>
</feature>
<comment type="similarity">
    <text evidence="2 10">Belongs to the transketolase family. DXPS subfamily.</text>
</comment>
<dbReference type="CDD" id="cd07033">
    <property type="entry name" value="TPP_PYR_DXS_TK_like"/>
    <property type="match status" value="1"/>
</dbReference>
<feature type="binding site" evidence="10">
    <location>
        <position position="78"/>
    </location>
    <ligand>
        <name>thiamine diphosphate</name>
        <dbReference type="ChEBI" id="CHEBI:58937"/>
    </ligand>
</feature>
<dbReference type="PROSITE" id="PS00802">
    <property type="entry name" value="TRANSKETOLASE_2"/>
    <property type="match status" value="1"/>
</dbReference>
<evidence type="ECO:0000256" key="10">
    <source>
        <dbReference type="HAMAP-Rule" id="MF_00315"/>
    </source>
</evidence>
<protein>
    <recommendedName>
        <fullName evidence="10">1-deoxy-D-xylulose-5-phosphate synthase</fullName>
        <ecNumber evidence="10">2.2.1.7</ecNumber>
    </recommendedName>
    <alternativeName>
        <fullName evidence="10">1-deoxyxylulose-5-phosphate synthase</fullName>
        <shortName evidence="10">DXP synthase</shortName>
        <shortName evidence="10">DXPS</shortName>
    </alternativeName>
</protein>
<dbReference type="UniPathway" id="UPA00064">
    <property type="reaction ID" value="UER00091"/>
</dbReference>
<dbReference type="NCBIfam" id="TIGR00204">
    <property type="entry name" value="dxs"/>
    <property type="match status" value="1"/>
</dbReference>
<dbReference type="AlphaFoldDB" id="A0A4V3E253"/>
<keyword evidence="7 10" id="KW-0784">Thiamine biosynthesis</keyword>
<dbReference type="GO" id="GO:0005829">
    <property type="term" value="C:cytosol"/>
    <property type="evidence" value="ECO:0007669"/>
    <property type="project" value="TreeGrafter"/>
</dbReference>
<evidence type="ECO:0000313" key="13">
    <source>
        <dbReference type="Proteomes" id="UP000294752"/>
    </source>
</evidence>
<feature type="binding site" evidence="10">
    <location>
        <begin position="152"/>
        <end position="153"/>
    </location>
    <ligand>
        <name>thiamine diphosphate</name>
        <dbReference type="ChEBI" id="CHEBI:58937"/>
    </ligand>
</feature>
<dbReference type="SUPFAM" id="SSF52922">
    <property type="entry name" value="TK C-terminal domain-like"/>
    <property type="match status" value="1"/>
</dbReference>
<dbReference type="InterPro" id="IPR009014">
    <property type="entry name" value="Transketo_C/PFOR_II"/>
</dbReference>
<dbReference type="CDD" id="cd02007">
    <property type="entry name" value="TPP_DXS"/>
    <property type="match status" value="1"/>
</dbReference>
<reference evidence="12 13" key="1">
    <citation type="submission" date="2019-03" db="EMBL/GenBank/DDBJ databases">
        <title>Genomic Encyclopedia of Type Strains, Phase III (KMG-III): the genomes of soil and plant-associated and newly described type strains.</title>
        <authorList>
            <person name="Whitman W."/>
        </authorList>
    </citation>
    <scope>NUCLEOTIDE SEQUENCE [LARGE SCALE GENOMIC DNA]</scope>
    <source>
        <strain evidence="12 13">CGMCC 1.12801</strain>
    </source>
</reference>
<dbReference type="OrthoDB" id="9803371at2"/>
<dbReference type="InterPro" id="IPR033248">
    <property type="entry name" value="Transketolase_C"/>
</dbReference>
<comment type="pathway">
    <text evidence="1 10">Metabolic intermediate biosynthesis; 1-deoxy-D-xylulose 5-phosphate biosynthesis; 1-deoxy-D-xylulose 5-phosphate from D-glyceraldehyde 3-phosphate and pyruvate: step 1/1.</text>
</comment>
<dbReference type="NCBIfam" id="NF003933">
    <property type="entry name" value="PRK05444.2-2"/>
    <property type="match status" value="1"/>
</dbReference>
<evidence type="ECO:0000313" key="12">
    <source>
        <dbReference type="EMBL" id="TDS14848.1"/>
    </source>
</evidence>